<accession>A0A1H1P4Q0</accession>
<proteinExistence type="predicted"/>
<sequence length="234" mass="26083">MGSIYLIRHGQASLGAANYDVLSPLGVQQSRLCGEFYQQQGLRFDRTYAGEMQRQIDTGRHALAAMQQADTPIAIDAAFNEYHSDQVVSTYLPKVIERIPEAEYFIQNAGEHRKEFQRVFSSAITLWITDDSGSTDCPPWSAFVEQVAAGLRRVMAENAGSGQNIAIFTSGGTITAALQLITQMPATSAFELNWQIVNTSVSRLQYRKDKLSLAAFNSQAHLDVHQRSEWVSYR</sequence>
<dbReference type="GO" id="GO:0016787">
    <property type="term" value="F:hydrolase activity"/>
    <property type="evidence" value="ECO:0007669"/>
    <property type="project" value="UniProtKB-KW"/>
</dbReference>
<evidence type="ECO:0000256" key="1">
    <source>
        <dbReference type="ARBA" id="ARBA00022801"/>
    </source>
</evidence>
<dbReference type="PANTHER" id="PTHR20935">
    <property type="entry name" value="PHOSPHOGLYCERATE MUTASE-RELATED"/>
    <property type="match status" value="1"/>
</dbReference>
<reference evidence="3" key="2">
    <citation type="submission" date="2016-10" db="EMBL/GenBank/DDBJ databases">
        <authorList>
            <person name="de Groot N.N."/>
        </authorList>
    </citation>
    <scope>NUCLEOTIDE SEQUENCE [LARGE SCALE GENOMIC DNA]</scope>
    <source>
        <strain evidence="3">JCM 14963</strain>
    </source>
</reference>
<dbReference type="PANTHER" id="PTHR20935:SF0">
    <property type="entry name" value="SERINE_THREONINE-PROTEIN PHOSPHATASE PGAM5, MITOCHONDRIAL"/>
    <property type="match status" value="1"/>
</dbReference>
<dbReference type="RefSeq" id="WP_092284535.1">
    <property type="nucleotide sequence ID" value="NZ_BAABWD010000001.1"/>
</dbReference>
<dbReference type="CDD" id="cd07067">
    <property type="entry name" value="HP_PGM_like"/>
    <property type="match status" value="1"/>
</dbReference>
<dbReference type="Pfam" id="PF00300">
    <property type="entry name" value="His_Phos_1"/>
    <property type="match status" value="1"/>
</dbReference>
<dbReference type="OrthoDB" id="280692at2"/>
<gene>
    <name evidence="2" type="ORF">NBRC116187_08380</name>
    <name evidence="3" type="ORF">SAMN05216271_1067</name>
</gene>
<evidence type="ECO:0000313" key="4">
    <source>
        <dbReference type="Proteomes" id="UP000243413"/>
    </source>
</evidence>
<dbReference type="Gene3D" id="3.40.50.1240">
    <property type="entry name" value="Phosphoglycerate mutase-like"/>
    <property type="match status" value="1"/>
</dbReference>
<dbReference type="InterPro" id="IPR029033">
    <property type="entry name" value="His_PPase_superfam"/>
</dbReference>
<dbReference type="Proteomes" id="UP001486808">
    <property type="component" value="Unassembled WGS sequence"/>
</dbReference>
<dbReference type="EMBL" id="BAABWD010000001">
    <property type="protein sequence ID" value="GAA6130478.1"/>
    <property type="molecule type" value="Genomic_DNA"/>
</dbReference>
<dbReference type="SMART" id="SM00855">
    <property type="entry name" value="PGAM"/>
    <property type="match status" value="1"/>
</dbReference>
<evidence type="ECO:0000313" key="3">
    <source>
        <dbReference type="EMBL" id="SDS06246.1"/>
    </source>
</evidence>
<dbReference type="Proteomes" id="UP000243413">
    <property type="component" value="Chromosome I"/>
</dbReference>
<dbReference type="AlphaFoldDB" id="A0A1H1P4Q0"/>
<evidence type="ECO:0000313" key="2">
    <source>
        <dbReference type="EMBL" id="GAA6130478.1"/>
    </source>
</evidence>
<reference evidence="2 5" key="3">
    <citation type="submission" date="2024-04" db="EMBL/GenBank/DDBJ databases">
        <title>Draft genome sequence of Halopseudomonas sabulinigri NBRC 116187.</title>
        <authorList>
            <person name="Miyakawa T."/>
            <person name="Kusuya Y."/>
            <person name="Miura T."/>
        </authorList>
    </citation>
    <scope>NUCLEOTIDE SEQUENCE [LARGE SCALE GENOMIC DNA]</scope>
    <source>
        <strain evidence="2 5">4NH20-0042</strain>
    </source>
</reference>
<organism evidence="3 4">
    <name type="scientific">Halopseudomonas sabulinigri</name>
    <dbReference type="NCBI Taxonomy" id="472181"/>
    <lineage>
        <taxon>Bacteria</taxon>
        <taxon>Pseudomonadati</taxon>
        <taxon>Pseudomonadota</taxon>
        <taxon>Gammaproteobacteria</taxon>
        <taxon>Pseudomonadales</taxon>
        <taxon>Pseudomonadaceae</taxon>
        <taxon>Halopseudomonas</taxon>
    </lineage>
</organism>
<dbReference type="InterPro" id="IPR013078">
    <property type="entry name" value="His_Pase_superF_clade-1"/>
</dbReference>
<dbReference type="InterPro" id="IPR051021">
    <property type="entry name" value="Mito_Ser/Thr_phosphatase"/>
</dbReference>
<name>A0A1H1P4Q0_9GAMM</name>
<evidence type="ECO:0000313" key="5">
    <source>
        <dbReference type="Proteomes" id="UP001486808"/>
    </source>
</evidence>
<reference evidence="4" key="1">
    <citation type="submission" date="2016-10" db="EMBL/GenBank/DDBJ databases">
        <authorList>
            <person name="Varghese N."/>
            <person name="Submissions S."/>
        </authorList>
    </citation>
    <scope>NUCLEOTIDE SEQUENCE [LARGE SCALE GENOMIC DNA]</scope>
    <source>
        <strain evidence="4">JCM 14963</strain>
    </source>
</reference>
<dbReference type="SUPFAM" id="SSF53254">
    <property type="entry name" value="Phosphoglycerate mutase-like"/>
    <property type="match status" value="1"/>
</dbReference>
<protein>
    <submittedName>
        <fullName evidence="3">Broad specificity phosphatase PhoE</fullName>
    </submittedName>
    <submittedName>
        <fullName evidence="2">Histidine phosphatase family protein</fullName>
    </submittedName>
</protein>
<keyword evidence="1" id="KW-0378">Hydrolase</keyword>
<dbReference type="EMBL" id="LT629763">
    <property type="protein sequence ID" value="SDS06246.1"/>
    <property type="molecule type" value="Genomic_DNA"/>
</dbReference>
<dbReference type="STRING" id="472181.SAMN05216271_1067"/>
<keyword evidence="5" id="KW-1185">Reference proteome</keyword>